<dbReference type="eggNOG" id="COG1680">
    <property type="taxonomic scope" value="Bacteria"/>
</dbReference>
<reference evidence="1 2" key="1">
    <citation type="journal article" date="2015" name="Microbiology (Mosc.)">
        <title>Genomics of the Weissella cibaria species with an examination of its metabolic traits.</title>
        <authorList>
            <person name="Lynch K.M."/>
            <person name="Lucid A."/>
            <person name="Arendt E.K."/>
            <person name="Sleator R.D."/>
            <person name="Lucey B."/>
            <person name="Coffey A."/>
        </authorList>
    </citation>
    <scope>NUCLEOTIDE SEQUENCE [LARGE SCALE GENOMIC DNA]</scope>
    <source>
        <strain evidence="1 2">MG1</strain>
    </source>
</reference>
<proteinExistence type="predicted"/>
<dbReference type="Gene3D" id="3.40.710.10">
    <property type="entry name" value="DD-peptidase/beta-lactamase superfamily"/>
    <property type="match status" value="1"/>
</dbReference>
<accession>A0A0D1LKV5</accession>
<evidence type="ECO:0000313" key="2">
    <source>
        <dbReference type="Proteomes" id="UP000032287"/>
    </source>
</evidence>
<dbReference type="OrthoDB" id="9803467at2"/>
<dbReference type="STRING" id="137591.AO080_09970"/>
<dbReference type="SUPFAM" id="SSF56601">
    <property type="entry name" value="beta-lactamase/transpeptidase-like"/>
    <property type="match status" value="1"/>
</dbReference>
<protein>
    <submittedName>
        <fullName evidence="1">Flp protein</fullName>
    </submittedName>
</protein>
<dbReference type="Pfam" id="PF00144">
    <property type="entry name" value="Beta-lactamase"/>
    <property type="match status" value="1"/>
</dbReference>
<dbReference type="PATRIC" id="fig|137591.25.peg.2059"/>
<dbReference type="RefSeq" id="WP_043712321.1">
    <property type="nucleotide sequence ID" value="NZ_CP012873.1"/>
</dbReference>
<dbReference type="InterPro" id="IPR012338">
    <property type="entry name" value="Beta-lactam/transpept-like"/>
</dbReference>
<name>A0A0D1LKV5_9LACO</name>
<dbReference type="Proteomes" id="UP000032287">
    <property type="component" value="Unassembled WGS sequence"/>
</dbReference>
<dbReference type="AlphaFoldDB" id="A0A0D1LKV5"/>
<dbReference type="InterPro" id="IPR001466">
    <property type="entry name" value="Beta-lactam-related"/>
</dbReference>
<gene>
    <name evidence="1" type="primary">flp</name>
    <name evidence="1" type="ORF">QX99_02091</name>
</gene>
<organism evidence="1 2">
    <name type="scientific">Weissella cibaria</name>
    <dbReference type="NCBI Taxonomy" id="137591"/>
    <lineage>
        <taxon>Bacteria</taxon>
        <taxon>Bacillati</taxon>
        <taxon>Bacillota</taxon>
        <taxon>Bacilli</taxon>
        <taxon>Lactobacillales</taxon>
        <taxon>Lactobacillaceae</taxon>
        <taxon>Weissella</taxon>
    </lineage>
</organism>
<sequence>MDQLIERLEKIAQTMVDDGRLFGATVGVVNFKGQKEIASVGKVGTGKFADELLSVNHIYDLASLTKLYTTMRFIQLFKAGQVTPNTTVKSLLPDYGNDRVTVGQLLLHNAGLPSSVRQVPALTKSMLETDIMAGDLINEPGRVTKYSDVGFMLLGKVLTAVTGLPLVTDMTANLLTPKKLTASGYRVPGIGGLQAPTSRFVPTEDVPVRGGILQGQVDDFKAHLLGGAAGHAGMFATASDALSFVHEWLMPDDDLPANMAGYLAANQAGIRTFGWHFWTYGGEDNPVVVTDWLYQTGFTGTIMAINYRTMQGLVVLTNRVHPSRDNTSWLKDRYEFTQAFFDQV</sequence>
<dbReference type="KEGG" id="wcb:AO080_09970"/>
<comment type="caution">
    <text evidence="1">The sequence shown here is derived from an EMBL/GenBank/DDBJ whole genome shotgun (WGS) entry which is preliminary data.</text>
</comment>
<dbReference type="PANTHER" id="PTHR43283:SF11">
    <property type="entry name" value="BETA-LACTAMASE-RELATED DOMAIN-CONTAINING PROTEIN"/>
    <property type="match status" value="1"/>
</dbReference>
<dbReference type="EMBL" id="JWHU01000041">
    <property type="protein sequence ID" value="KIU19282.1"/>
    <property type="molecule type" value="Genomic_DNA"/>
</dbReference>
<dbReference type="InterPro" id="IPR050789">
    <property type="entry name" value="Diverse_Enzym_Activities"/>
</dbReference>
<evidence type="ECO:0000313" key="1">
    <source>
        <dbReference type="EMBL" id="KIU19282.1"/>
    </source>
</evidence>
<dbReference type="PANTHER" id="PTHR43283">
    <property type="entry name" value="BETA-LACTAMASE-RELATED"/>
    <property type="match status" value="1"/>
</dbReference>
<keyword evidence="2" id="KW-1185">Reference proteome</keyword>